<evidence type="ECO:0000313" key="1">
    <source>
        <dbReference type="EMBL" id="KAB5744670.1"/>
    </source>
</evidence>
<dbReference type="Proteomes" id="UP000437631">
    <property type="component" value="Unassembled WGS sequence"/>
</dbReference>
<gene>
    <name evidence="1" type="ORF">GA752_07785</name>
</gene>
<dbReference type="EMBL" id="WDLT01000009">
    <property type="protein sequence ID" value="KAB5744670.1"/>
    <property type="molecule type" value="Genomic_DNA"/>
</dbReference>
<reference evidence="1 2" key="1">
    <citation type="journal article" date="2019" name="Nat. Med.">
        <title>A library of human gut bacterial isolates paired with longitudinal multiomics data enables mechanistic microbiome research.</title>
        <authorList>
            <person name="Poyet M."/>
            <person name="Groussin M."/>
            <person name="Gibbons S.M."/>
            <person name="Avila-Pacheco J."/>
            <person name="Jiang X."/>
            <person name="Kearney S.M."/>
            <person name="Perrotta A.R."/>
            <person name="Berdy B."/>
            <person name="Zhao S."/>
            <person name="Lieberman T.D."/>
            <person name="Swanson P.K."/>
            <person name="Smith M."/>
            <person name="Roesemann S."/>
            <person name="Alexander J.E."/>
            <person name="Rich S.A."/>
            <person name="Livny J."/>
            <person name="Vlamakis H."/>
            <person name="Clish C."/>
            <person name="Bullock K."/>
            <person name="Deik A."/>
            <person name="Scott J."/>
            <person name="Pierce K.A."/>
            <person name="Xavier R.J."/>
            <person name="Alm E.J."/>
        </authorList>
    </citation>
    <scope>NUCLEOTIDE SEQUENCE [LARGE SCALE GENOMIC DNA]</scope>
    <source>
        <strain evidence="1 2">BIOML-A190</strain>
    </source>
</reference>
<sequence>MSRADVTAELSALVEKRLDSRSSFWAREVSFDRGTPSWRRIDYVGFKPHTPAYALEPTSVELGVFACYEIKSCLEDFESGNGLTFYGDRNYLVVPRDLGERLHDERRLPRDIDQVLCPHGGRLVTLYDLSDNGCPSYRRRVASEMLYAMVEAGGVRAKRYRKEA</sequence>
<name>A0A7J5MWZ3_BIFAD</name>
<comment type="caution">
    <text evidence="1">The sequence shown here is derived from an EMBL/GenBank/DDBJ whole genome shotgun (WGS) entry which is preliminary data.</text>
</comment>
<proteinExistence type="predicted"/>
<protein>
    <submittedName>
        <fullName evidence="1">Uncharacterized protein</fullName>
    </submittedName>
</protein>
<dbReference type="AlphaFoldDB" id="A0A7J5MWZ3"/>
<evidence type="ECO:0000313" key="2">
    <source>
        <dbReference type="Proteomes" id="UP000437631"/>
    </source>
</evidence>
<accession>A0A7J5MWZ3</accession>
<organism evidence="1 2">
    <name type="scientific">Bifidobacterium adolescentis</name>
    <dbReference type="NCBI Taxonomy" id="1680"/>
    <lineage>
        <taxon>Bacteria</taxon>
        <taxon>Bacillati</taxon>
        <taxon>Actinomycetota</taxon>
        <taxon>Actinomycetes</taxon>
        <taxon>Bifidobacteriales</taxon>
        <taxon>Bifidobacteriaceae</taxon>
        <taxon>Bifidobacterium</taxon>
    </lineage>
</organism>